<reference evidence="4" key="1">
    <citation type="journal article" date="2019" name="Int. J. Syst. Evol. Microbiol.">
        <title>The Global Catalogue of Microorganisms (GCM) 10K type strain sequencing project: providing services to taxonomists for standard genome sequencing and annotation.</title>
        <authorList>
            <consortium name="The Broad Institute Genomics Platform"/>
            <consortium name="The Broad Institute Genome Sequencing Center for Infectious Disease"/>
            <person name="Wu L."/>
            <person name="Ma J."/>
        </authorList>
    </citation>
    <scope>NUCLEOTIDE SEQUENCE [LARGE SCALE GENOMIC DNA]</scope>
    <source>
        <strain evidence="4">KCTC 42730</strain>
    </source>
</reference>
<dbReference type="PANTHER" id="PTHR30441">
    <property type="entry name" value="DUF748 DOMAIN-CONTAINING PROTEIN"/>
    <property type="match status" value="1"/>
</dbReference>
<keyword evidence="1" id="KW-0812">Transmembrane</keyword>
<dbReference type="RefSeq" id="WP_377122981.1">
    <property type="nucleotide sequence ID" value="NZ_JBHRSD010000012.1"/>
</dbReference>
<feature type="domain" description="AsmA" evidence="2">
    <location>
        <begin position="259"/>
        <end position="553"/>
    </location>
</feature>
<protein>
    <submittedName>
        <fullName evidence="3">AsmA family protein</fullName>
    </submittedName>
</protein>
<keyword evidence="1" id="KW-1133">Transmembrane helix</keyword>
<evidence type="ECO:0000313" key="3">
    <source>
        <dbReference type="EMBL" id="MFC3032455.1"/>
    </source>
</evidence>
<gene>
    <name evidence="3" type="ORF">ACFOEE_07990</name>
</gene>
<name>A0ABV7CIK1_9GAMM</name>
<dbReference type="PANTHER" id="PTHR30441:SF4">
    <property type="entry name" value="PROTEIN ASMA"/>
    <property type="match status" value="1"/>
</dbReference>
<keyword evidence="1" id="KW-0472">Membrane</keyword>
<comment type="caution">
    <text evidence="3">The sequence shown here is derived from an EMBL/GenBank/DDBJ whole genome shotgun (WGS) entry which is preliminary data.</text>
</comment>
<dbReference type="Pfam" id="PF05170">
    <property type="entry name" value="AsmA"/>
    <property type="match status" value="2"/>
</dbReference>
<accession>A0ABV7CIK1</accession>
<organism evidence="3 4">
    <name type="scientific">Pseudoalteromonas fenneropenaei</name>
    <dbReference type="NCBI Taxonomy" id="1737459"/>
    <lineage>
        <taxon>Bacteria</taxon>
        <taxon>Pseudomonadati</taxon>
        <taxon>Pseudomonadota</taxon>
        <taxon>Gammaproteobacteria</taxon>
        <taxon>Alteromonadales</taxon>
        <taxon>Pseudoalteromonadaceae</taxon>
        <taxon>Pseudoalteromonas</taxon>
    </lineage>
</organism>
<evidence type="ECO:0000256" key="1">
    <source>
        <dbReference type="SAM" id="Phobius"/>
    </source>
</evidence>
<dbReference type="InterPro" id="IPR007844">
    <property type="entry name" value="AsmA"/>
</dbReference>
<keyword evidence="4" id="KW-1185">Reference proteome</keyword>
<dbReference type="EMBL" id="JBHRSD010000012">
    <property type="protein sequence ID" value="MFC3032455.1"/>
    <property type="molecule type" value="Genomic_DNA"/>
</dbReference>
<evidence type="ECO:0000259" key="2">
    <source>
        <dbReference type="Pfam" id="PF05170"/>
    </source>
</evidence>
<feature type="domain" description="AsmA" evidence="2">
    <location>
        <begin position="1"/>
        <end position="253"/>
    </location>
</feature>
<feature type="transmembrane region" description="Helical" evidence="1">
    <location>
        <begin position="7"/>
        <end position="26"/>
    </location>
</feature>
<proteinExistence type="predicted"/>
<evidence type="ECO:0000313" key="4">
    <source>
        <dbReference type="Proteomes" id="UP001595453"/>
    </source>
</evidence>
<dbReference type="Proteomes" id="UP001595453">
    <property type="component" value="Unassembled WGS sequence"/>
</dbReference>
<sequence>MNRGIKIAAGIGIIIVAGVVVIPSLIPTSTIVAKVSDEVTATTGRTLQINGDVTLSVLPSLKIELNDVHLSNMSSGSQANMVSMQQLALHVPWLSVFSGQVELDKFVIRDPEILLEKDKQGRANWQLLANPTPAENKAASNAPVKLPEGLDVSLGEVAIYGGKLTYLDASSGAKQELSNLDLTIQLPSLYQALQVKGEVTYRGERVSLESTVTTPAKAIEGQDFSIAQTVSSPFVNLEFSGDIAQQGAAINGKLNLKGDSLKALTQWQGITLEGQDEAFNAFAINGVMAFKGDVFNLTEFSAQLDKLAINGSSTITLSKVPHIKAQFDLGDLNLNPYLPEPVAKEAVKEQDEQAPQPIVWDDTKLDLSALKQLNADIKVSAKSLQAREIKLGENQFSLKLQNGVATLGLDKFNAYEGVGNGKVVVNAAQTPYQLTTAFSLKDINAQPLLTDAIGFSKVLGKGALSWSLTTQGQSQAEWVGALAGNMAFALQDGGVQGANLAEMVRKAQELLKGDISAMQKGLNADFNHEQTTDFSALTGTFNFVQGVGTNQDLMLASPLLRITGSGTIDLPKTQLDYRLVTGIVDTIEGQHSADTSTGFKIPVRLKGPFHAVKTSVDVSDAAKEQAKDKVKDKLKDKLKGLFGG</sequence>
<dbReference type="InterPro" id="IPR052894">
    <property type="entry name" value="AsmA-related"/>
</dbReference>